<dbReference type="Gene3D" id="1.25.10.10">
    <property type="entry name" value="Leucine-rich Repeat Variant"/>
    <property type="match status" value="2"/>
</dbReference>
<name>A0ABQ8UQP6_9EUKA</name>
<gene>
    <name evidence="2" type="ORF">PAPYR_3381</name>
</gene>
<proteinExistence type="predicted"/>
<dbReference type="EMBL" id="JAPMOS010000013">
    <property type="protein sequence ID" value="KAJ4460366.1"/>
    <property type="molecule type" value="Genomic_DNA"/>
</dbReference>
<sequence>MADQWIPLINALENAMHKSTDKKLLIYSLNALLDEIKAGELTLTPPTESSLKLLLSLLTELCSATSWHILQNTAYGLAHLFVHLPLPQIMAFLEYPDGVDPSAFVSSPATTLLGTMLKHLTNEKREVRDAFSQALGALASVWELAPQVVLARAHTVTQIPGTPYESVEGQAMALGWVGRRAMRLSPETFEALFSTLLQLANHTAVPSYSNYIRFQAFRALRRLCHGAAAQAHLTPAHAARLQETLLVRLGDPNIDVRKVRLPSQSAGASLTLSPCGLLFARLPLPVLQAAGALVPVWVSHAGACNVASAGQAVQVVLDSLTGAHPWELHHGCCVALQHIAQTMGGSSAGWRAPSHGDIVCCGRLVQTGTLTAPLIHAMLGAVAGRIKAPLAAAERGVAGAANAAAAGALVDIFLALSSPALPAGILDQVAAMDMDAAIDAATLPQGATSPEGPLARVYSVWVAPCVLHLLGAPDAALLDAGCTAVQRLSAALPAFITPRLAHLESAVYRSRYHAAYPVRDAALRTWFQGCSLLGMTDEALTAALTPALLERLVRESAVPNTDARETVFQALKALFQQAAPPAALLQPTMVSSLHQALLHGTADMSGGVNSEYPRAAAAGAYGALLRMLAQAACPEALSPAHAAQAAAALHGLLLDQSDAVAQAAMGTMRVQSAEYAKPPTASAWSRAMLEGTAPVAILCRCHASDEKLRPAAVATFVQIFGALEEALRHSPALAEACVAAMERPGPCALTLELNDELNARTSAAMALAQICGCPKALEEPHMAALAPRLGQLALGALYEEDNRGVLPLEGAALSALLSLAPHMPVTRRLEAVLPFLLHLLRGGAPEEFEGPEWAQEDEDQEAPPPPEGWALGLADFEPLTEESEGLAARQHAARMVVVAHIMARFHGEALAPYRNAAAAALRAAASLSPLHGAAARVGLDLLEAAAPEGIEAVGPLDAERAALLVAGEEVTDGDLMATLAAGPEAAFLREPQEAVKRHSLIITTRSPILWARLAVAQLMEALLQREADAAGDDDEEALQWAAMVEMAPEMAGPLGPVHPSLAHAAHAAAEHVATLLQARPQCGPTVREAFALPEAEGDQAEAAAAAEEEETLEPNQLSALALLVPRAQVGPRGAALLTQRAVRSLSGPLSEDAKEAMLGWARVLGALPEPAIEGTLLTDLIHAMQRKGFRGVGDGEVGVQCCLAMRRLPLSDGLLQAVADTLYDEEVLPPQKGRLVRALHEGAFRAPGARLDLPAPTPVAVGQVNDTFAASQ</sequence>
<feature type="compositionally biased region" description="Acidic residues" evidence="1">
    <location>
        <begin position="850"/>
        <end position="861"/>
    </location>
</feature>
<keyword evidence="3" id="KW-1185">Reference proteome</keyword>
<accession>A0ABQ8UQP6</accession>
<reference evidence="2" key="1">
    <citation type="journal article" date="2022" name="bioRxiv">
        <title>Genomics of Preaxostyla Flagellates Illuminates Evolutionary Transitions and the Path Towards Mitochondrial Loss.</title>
        <authorList>
            <person name="Novak L.V.F."/>
            <person name="Treitli S.C."/>
            <person name="Pyrih J."/>
            <person name="Halakuc P."/>
            <person name="Pipaliya S.V."/>
            <person name="Vacek V."/>
            <person name="Brzon O."/>
            <person name="Soukal P."/>
            <person name="Eme L."/>
            <person name="Dacks J.B."/>
            <person name="Karnkowska A."/>
            <person name="Elias M."/>
            <person name="Hampl V."/>
        </authorList>
    </citation>
    <scope>NUCLEOTIDE SEQUENCE</scope>
    <source>
        <strain evidence="2">RCP-MX</strain>
    </source>
</reference>
<dbReference type="InterPro" id="IPR016024">
    <property type="entry name" value="ARM-type_fold"/>
</dbReference>
<evidence type="ECO:0000313" key="2">
    <source>
        <dbReference type="EMBL" id="KAJ4460366.1"/>
    </source>
</evidence>
<comment type="caution">
    <text evidence="2">The sequence shown here is derived from an EMBL/GenBank/DDBJ whole genome shotgun (WGS) entry which is preliminary data.</text>
</comment>
<dbReference type="InterPro" id="IPR011989">
    <property type="entry name" value="ARM-like"/>
</dbReference>
<feature type="region of interest" description="Disordered" evidence="1">
    <location>
        <begin position="850"/>
        <end position="869"/>
    </location>
</feature>
<protein>
    <submittedName>
        <fullName evidence="2">Uncharacterized protein</fullName>
    </submittedName>
</protein>
<dbReference type="SUPFAM" id="SSF48371">
    <property type="entry name" value="ARM repeat"/>
    <property type="match status" value="1"/>
</dbReference>
<evidence type="ECO:0000313" key="3">
    <source>
        <dbReference type="Proteomes" id="UP001141327"/>
    </source>
</evidence>
<organism evidence="2 3">
    <name type="scientific">Paratrimastix pyriformis</name>
    <dbReference type="NCBI Taxonomy" id="342808"/>
    <lineage>
        <taxon>Eukaryota</taxon>
        <taxon>Metamonada</taxon>
        <taxon>Preaxostyla</taxon>
        <taxon>Paratrimastigidae</taxon>
        <taxon>Paratrimastix</taxon>
    </lineage>
</organism>
<evidence type="ECO:0000256" key="1">
    <source>
        <dbReference type="SAM" id="MobiDB-lite"/>
    </source>
</evidence>
<dbReference type="Proteomes" id="UP001141327">
    <property type="component" value="Unassembled WGS sequence"/>
</dbReference>